<dbReference type="AlphaFoldDB" id="A0A4P7SKT8"/>
<feature type="domain" description="GmrSD restriction endonucleases N-terminal" evidence="1">
    <location>
        <begin position="10"/>
        <end position="158"/>
    </location>
</feature>
<accession>A0A4P7SKT8</accession>
<gene>
    <name evidence="2" type="ORF">E5225_13995</name>
</gene>
<reference evidence="2 3" key="1">
    <citation type="submission" date="2019-04" db="EMBL/GenBank/DDBJ databases">
        <title>Isolation and identification of Cellulomonas shaoxiangyii sp. Nov. isolated from feces of the Tibetan antelopes (Pantholops hodgsonii) in the Qinghai-Tibet plateau of China.</title>
        <authorList>
            <person name="Tian Z."/>
        </authorList>
    </citation>
    <scope>NUCLEOTIDE SEQUENCE [LARGE SCALE GENOMIC DNA]</scope>
    <source>
        <strain evidence="2 3">Z28</strain>
    </source>
</reference>
<proteinExistence type="predicted"/>
<dbReference type="Proteomes" id="UP000296469">
    <property type="component" value="Chromosome"/>
</dbReference>
<evidence type="ECO:0000313" key="3">
    <source>
        <dbReference type="Proteomes" id="UP000296469"/>
    </source>
</evidence>
<sequence length="387" mass="43560">MQFIPRDPDLETLVGRIRRGAIDLQPNFQRGEVWGRAKQQRLVDSVLRGWHIPPVHLVAREDGGYDVLDGQQRLTALRDFSLGKFAVDGHIEPLDSKMAMLHGLRYEELPPHVRGRYDTFSIRVLELHNFQPEEPHELFFRLNQPTSLTEAEKRNAFIGGARNQVKELVSWAVDAGMRPERLGFSNSRLAYDDIIARFLLTIEQSSLNEKITAQRVTYRYRGEDGFSEDIIGLARDSLSFFLSQSFLGAGVAHPKPNKATLHTWLCFAAGMSRWGDLGEIGGVASDAIEHIERSRSSRDFSSTIAMGAALAVFHDRSTARVADVSSVVLRDLIAWMVMVDLENERLHASHPASDLAAAAWARVDLREPERSLLAFAQEADWGHQGWI</sequence>
<dbReference type="Pfam" id="PF03235">
    <property type="entry name" value="GmrSD_N"/>
    <property type="match status" value="1"/>
</dbReference>
<dbReference type="InterPro" id="IPR036086">
    <property type="entry name" value="ParB/Sulfiredoxin_sf"/>
</dbReference>
<protein>
    <submittedName>
        <fullName evidence="2">DUF262 domain-containing protein</fullName>
    </submittedName>
</protein>
<dbReference type="EMBL" id="CP039291">
    <property type="protein sequence ID" value="QCB94501.1"/>
    <property type="molecule type" value="Genomic_DNA"/>
</dbReference>
<dbReference type="RefSeq" id="WP_135972442.1">
    <property type="nucleotide sequence ID" value="NZ_CP039291.1"/>
</dbReference>
<keyword evidence="3" id="KW-1185">Reference proteome</keyword>
<dbReference type="KEGG" id="celz:E5225_13995"/>
<evidence type="ECO:0000259" key="1">
    <source>
        <dbReference type="Pfam" id="PF03235"/>
    </source>
</evidence>
<name>A0A4P7SKT8_9CELL</name>
<dbReference type="PANTHER" id="PTHR39639">
    <property type="entry name" value="CHROMOSOME 16, WHOLE GENOME SHOTGUN SEQUENCE"/>
    <property type="match status" value="1"/>
</dbReference>
<evidence type="ECO:0000313" key="2">
    <source>
        <dbReference type="EMBL" id="QCB94501.1"/>
    </source>
</evidence>
<dbReference type="OrthoDB" id="9787127at2"/>
<dbReference type="PANTHER" id="PTHR39639:SF1">
    <property type="entry name" value="DUF262 DOMAIN-CONTAINING PROTEIN"/>
    <property type="match status" value="1"/>
</dbReference>
<dbReference type="SUPFAM" id="SSF110849">
    <property type="entry name" value="ParB/Sulfiredoxin"/>
    <property type="match status" value="1"/>
</dbReference>
<dbReference type="InterPro" id="IPR004919">
    <property type="entry name" value="GmrSD_N"/>
</dbReference>
<organism evidence="2 3">
    <name type="scientific">Cellulomonas shaoxiangyii</name>
    <dbReference type="NCBI Taxonomy" id="2566013"/>
    <lineage>
        <taxon>Bacteria</taxon>
        <taxon>Bacillati</taxon>
        <taxon>Actinomycetota</taxon>
        <taxon>Actinomycetes</taxon>
        <taxon>Micrococcales</taxon>
        <taxon>Cellulomonadaceae</taxon>
        <taxon>Cellulomonas</taxon>
    </lineage>
</organism>